<dbReference type="AlphaFoldDB" id="A0A834INJ6"/>
<gene>
    <name evidence="1" type="ORF">GWI33_002983</name>
</gene>
<sequence length="167" mass="19013">MDSNSPVVSTRALTVVYIPQSQPPEVVSGPGGVTRGTQILNLGPVREVIKSVYRKIVTLTCRDQIRIDINHENTMSTTFPYNAILFGPKKGRTIKPLEGRKITFQWNIKDRKKRPVPYTHKHFIDIAFATFFNCLPAVCAPRNFYYSVRIVPFSSRNQNAHHHLHLA</sequence>
<proteinExistence type="predicted"/>
<protein>
    <submittedName>
        <fullName evidence="1">Uncharacterized protein</fullName>
    </submittedName>
</protein>
<dbReference type="Proteomes" id="UP000625711">
    <property type="component" value="Unassembled WGS sequence"/>
</dbReference>
<organism evidence="1 2">
    <name type="scientific">Rhynchophorus ferrugineus</name>
    <name type="common">Red palm weevil</name>
    <name type="synonym">Curculio ferrugineus</name>
    <dbReference type="NCBI Taxonomy" id="354439"/>
    <lineage>
        <taxon>Eukaryota</taxon>
        <taxon>Metazoa</taxon>
        <taxon>Ecdysozoa</taxon>
        <taxon>Arthropoda</taxon>
        <taxon>Hexapoda</taxon>
        <taxon>Insecta</taxon>
        <taxon>Pterygota</taxon>
        <taxon>Neoptera</taxon>
        <taxon>Endopterygota</taxon>
        <taxon>Coleoptera</taxon>
        <taxon>Polyphaga</taxon>
        <taxon>Cucujiformia</taxon>
        <taxon>Curculionidae</taxon>
        <taxon>Dryophthorinae</taxon>
        <taxon>Rhynchophorus</taxon>
    </lineage>
</organism>
<accession>A0A834INJ6</accession>
<evidence type="ECO:0000313" key="2">
    <source>
        <dbReference type="Proteomes" id="UP000625711"/>
    </source>
</evidence>
<keyword evidence="2" id="KW-1185">Reference proteome</keyword>
<reference evidence="1" key="1">
    <citation type="submission" date="2020-08" db="EMBL/GenBank/DDBJ databases">
        <title>Genome sequencing and assembly of the red palm weevil Rhynchophorus ferrugineus.</title>
        <authorList>
            <person name="Dias G.B."/>
            <person name="Bergman C.M."/>
            <person name="Manee M."/>
        </authorList>
    </citation>
    <scope>NUCLEOTIDE SEQUENCE</scope>
    <source>
        <strain evidence="1">AA-2017</strain>
        <tissue evidence="1">Whole larva</tissue>
    </source>
</reference>
<name>A0A834INJ6_RHYFE</name>
<comment type="caution">
    <text evidence="1">The sequence shown here is derived from an EMBL/GenBank/DDBJ whole genome shotgun (WGS) entry which is preliminary data.</text>
</comment>
<evidence type="ECO:0000313" key="1">
    <source>
        <dbReference type="EMBL" id="KAF7282262.1"/>
    </source>
</evidence>
<dbReference type="EMBL" id="JAACXV010000182">
    <property type="protein sequence ID" value="KAF7282262.1"/>
    <property type="molecule type" value="Genomic_DNA"/>
</dbReference>